<keyword evidence="3" id="KW-1185">Reference proteome</keyword>
<dbReference type="Pfam" id="PF20091">
    <property type="entry name" value="Abhydrolase_10"/>
    <property type="match status" value="1"/>
</dbReference>
<dbReference type="Proteomes" id="UP001164020">
    <property type="component" value="Chromosome"/>
</dbReference>
<proteinExistence type="predicted"/>
<feature type="domain" description="Alpha/beta hydrolase" evidence="1">
    <location>
        <begin position="242"/>
        <end position="669"/>
    </location>
</feature>
<evidence type="ECO:0000313" key="3">
    <source>
        <dbReference type="Proteomes" id="UP001164020"/>
    </source>
</evidence>
<reference evidence="2" key="1">
    <citation type="submission" date="2022-12" db="EMBL/GenBank/DDBJ databases">
        <title>Jiella pelagia sp. nov., isolated from phosphonate enriched culture of Northwest Pacific surface seawater.</title>
        <authorList>
            <person name="Shin D.Y."/>
            <person name="Hwang C.Y."/>
        </authorList>
    </citation>
    <scope>NUCLEOTIDE SEQUENCE</scope>
    <source>
        <strain evidence="2">HL-NP1</strain>
    </source>
</reference>
<protein>
    <submittedName>
        <fullName evidence="2">Alpha/beta hydrolase domain-containing protein</fullName>
    </submittedName>
</protein>
<dbReference type="EMBL" id="CP114029">
    <property type="protein sequence ID" value="WAP70158.1"/>
    <property type="molecule type" value="Genomic_DNA"/>
</dbReference>
<dbReference type="InterPro" id="IPR045394">
    <property type="entry name" value="Abhydrolase_dom"/>
</dbReference>
<accession>A0ABY7C2A7</accession>
<keyword evidence="2" id="KW-0378">Hydrolase</keyword>
<gene>
    <name evidence="2" type="ORF">OH818_08605</name>
</gene>
<dbReference type="GO" id="GO:0016787">
    <property type="term" value="F:hydrolase activity"/>
    <property type="evidence" value="ECO:0007669"/>
    <property type="project" value="UniProtKB-KW"/>
</dbReference>
<sequence length="681" mass="72161">MFAYQAAAIVYDLLDIAISSASTLVRRIQSGPGGTMKTNYWLLGAAAVGLVAAGAKTSDARVVSFDIESQGPAYDGKAFGETGAYRRIDAVAHLAIDPKSERGKRIALLDKAPVNDKGEVEFTTKVTILAPQDAAKGSGTLFYEVPNRGRNLAFPLLNLTSAPASVFSVDDPGDGFLMSRGYTIVWSGWQAGIGGDLMQMDVPVVSDVTGQSREEFIFDKAGETQTVTLTYPAADTAPEKATLTVRAKPGDERQTPEGLSFRYVDDRTIEITRPDGMDNGAIYEFVYPAKDAVPAGLAFVATADVVSFLRGNQGGDVESPISGIDHAIGMGISQSGRFLRDFIYQGFNADEGGSKVFDGAMPHIAGSRKTFTNYPFAQPGRYSRQHEDHDYPGDQFPFSYAETSDPVSGGSGSILKLCGETGTCPKVIHTDTSTEFWQGRASLVSTAPSGEPLTMPGDVRLFFLAGAPHYNGWGGDPKQTDVCVYPSNPVSAGPTMRALVAAMDEWVGDGTTPPESAFPGLQTDQLVDPAALALPTLDGTQPSPMPNPLAVVDHSVTPPKAGKAYKVMVPKTDGDGLPQGGIQEPVIAAPAGTYWGWNLRAKGYAEGDLCSLTGSFVAFPKTAGSNSDSREPLDARYADAAAYRAAAKKAAEDLVAKRLMLEGDVERVVEDAARRYGAVAQ</sequence>
<name>A0ABY7C2A7_9HYPH</name>
<dbReference type="RefSeq" id="WP_268882613.1">
    <property type="nucleotide sequence ID" value="NZ_CP114029.1"/>
</dbReference>
<organism evidence="2 3">
    <name type="scientific">Jiella pelagia</name>
    <dbReference type="NCBI Taxonomy" id="2986949"/>
    <lineage>
        <taxon>Bacteria</taxon>
        <taxon>Pseudomonadati</taxon>
        <taxon>Pseudomonadota</taxon>
        <taxon>Alphaproteobacteria</taxon>
        <taxon>Hyphomicrobiales</taxon>
        <taxon>Aurantimonadaceae</taxon>
        <taxon>Jiella</taxon>
    </lineage>
</organism>
<evidence type="ECO:0000313" key="2">
    <source>
        <dbReference type="EMBL" id="WAP70158.1"/>
    </source>
</evidence>
<evidence type="ECO:0000259" key="1">
    <source>
        <dbReference type="Pfam" id="PF20091"/>
    </source>
</evidence>